<keyword evidence="3" id="KW-1185">Reference proteome</keyword>
<sequence>MEFHGWYLIYRWGVMANISEINEEIEKINKKWNNPQARDGLFGNILKSISITGVRGLSAKIDFSWPVTAIAGTNGSGKTTVLQLCSAAYVGQQGGRIYKIGDWVRNALGDETPAFGDGSSVSFSFWNDHSTLNIPYRKERTRWGYPRHDNPTRNVEFFGIANFAPRIERKDRLHVFRSKLEIKERNKFKQELLGSISTVLGVPYPAGSMHKVGLPKGDWSDSLPQVKKGDYTYGEPHMGAGEQKVIRLIQSLELLPDKSLVLLEEPEITLHPDAQRGLAWYLMSLARRKGHQIILATHSAALFETLPPDARVLLARTQKGVTVVPKAPAIAAARALSGIANSNKDLILVEDYVGKNFLCEILRRYDKSLLTNCSIVPVGNTDDVYRLVKSFRDEGVRAVGVRDPDIGDAPQCGIFSLPGEVAPEMLLLEESNIKAAESLLNGLTDAFAKASMVGQDYNGSARAKRVFPALAKEMQMDVEGLSDRLTIAWLNGNEAAARELVEKIRSVMGSDTKRVGMDK</sequence>
<evidence type="ECO:0000259" key="1">
    <source>
        <dbReference type="SMART" id="SM00382"/>
    </source>
</evidence>
<dbReference type="GO" id="GO:0016887">
    <property type="term" value="F:ATP hydrolysis activity"/>
    <property type="evidence" value="ECO:0007669"/>
    <property type="project" value="InterPro"/>
</dbReference>
<dbReference type="PANTHER" id="PTHR43581:SF2">
    <property type="entry name" value="EXCINUCLEASE ATPASE SUBUNIT"/>
    <property type="match status" value="1"/>
</dbReference>
<evidence type="ECO:0000313" key="2">
    <source>
        <dbReference type="EMBL" id="PAT38769.1"/>
    </source>
</evidence>
<dbReference type="InterPro" id="IPR027417">
    <property type="entry name" value="P-loop_NTPase"/>
</dbReference>
<dbReference type="Pfam" id="PF13304">
    <property type="entry name" value="AAA_21"/>
    <property type="match status" value="1"/>
</dbReference>
<reference evidence="2 3" key="1">
    <citation type="submission" date="2017-08" db="EMBL/GenBank/DDBJ databases">
        <title>WGS of Clinical strains of the CDC Group NO-1 linked to zoonotic infections in humans.</title>
        <authorList>
            <person name="Bernier A.-M."/>
            <person name="Bernard K."/>
        </authorList>
    </citation>
    <scope>NUCLEOTIDE SEQUENCE [LARGE SCALE GENOMIC DNA]</scope>
    <source>
        <strain evidence="2 3">NML00-0135</strain>
    </source>
</reference>
<feature type="domain" description="AAA+ ATPase" evidence="1">
    <location>
        <begin position="64"/>
        <end position="316"/>
    </location>
</feature>
<dbReference type="InterPro" id="IPR003959">
    <property type="entry name" value="ATPase_AAA_core"/>
</dbReference>
<dbReference type="InterPro" id="IPR051396">
    <property type="entry name" value="Bact_Antivir_Def_Nuclease"/>
</dbReference>
<dbReference type="PANTHER" id="PTHR43581">
    <property type="entry name" value="ATP/GTP PHOSPHATASE"/>
    <property type="match status" value="1"/>
</dbReference>
<dbReference type="SMART" id="SM00382">
    <property type="entry name" value="AAA"/>
    <property type="match status" value="1"/>
</dbReference>
<dbReference type="Proteomes" id="UP000218054">
    <property type="component" value="Unassembled WGS sequence"/>
</dbReference>
<gene>
    <name evidence="2" type="ORF">CK625_02555</name>
</gene>
<dbReference type="AlphaFoldDB" id="A0A2A2AMC1"/>
<dbReference type="EMBL" id="NSJB01000001">
    <property type="protein sequence ID" value="PAT38769.1"/>
    <property type="molecule type" value="Genomic_DNA"/>
</dbReference>
<dbReference type="InterPro" id="IPR003593">
    <property type="entry name" value="AAA+_ATPase"/>
</dbReference>
<comment type="caution">
    <text evidence="2">The sequence shown here is derived from an EMBL/GenBank/DDBJ whole genome shotgun (WGS) entry which is preliminary data.</text>
</comment>
<protein>
    <recommendedName>
        <fullName evidence="1">AAA+ ATPase domain-containing protein</fullName>
    </recommendedName>
</protein>
<organism evidence="2 3">
    <name type="scientific">Vandammella animalimorsus</name>
    <dbReference type="NCBI Taxonomy" id="2029117"/>
    <lineage>
        <taxon>Bacteria</taxon>
        <taxon>Pseudomonadati</taxon>
        <taxon>Pseudomonadota</taxon>
        <taxon>Betaproteobacteria</taxon>
        <taxon>Burkholderiales</taxon>
        <taxon>Comamonadaceae</taxon>
        <taxon>Vandammella</taxon>
    </lineage>
</organism>
<proteinExistence type="predicted"/>
<name>A0A2A2AMC1_9BURK</name>
<evidence type="ECO:0000313" key="3">
    <source>
        <dbReference type="Proteomes" id="UP000218054"/>
    </source>
</evidence>
<dbReference type="GO" id="GO:0005524">
    <property type="term" value="F:ATP binding"/>
    <property type="evidence" value="ECO:0007669"/>
    <property type="project" value="InterPro"/>
</dbReference>
<accession>A0A2A2AMC1</accession>
<dbReference type="SUPFAM" id="SSF52540">
    <property type="entry name" value="P-loop containing nucleoside triphosphate hydrolases"/>
    <property type="match status" value="1"/>
</dbReference>
<dbReference type="GO" id="GO:0006302">
    <property type="term" value="P:double-strand break repair"/>
    <property type="evidence" value="ECO:0007669"/>
    <property type="project" value="InterPro"/>
</dbReference>
<dbReference type="Gene3D" id="3.40.50.300">
    <property type="entry name" value="P-loop containing nucleotide triphosphate hydrolases"/>
    <property type="match status" value="2"/>
</dbReference>